<proteinExistence type="inferred from homology"/>
<dbReference type="EC" id="4.2.1.11" evidence="4"/>
<evidence type="ECO:0000256" key="11">
    <source>
        <dbReference type="SAM" id="MobiDB-lite"/>
    </source>
</evidence>
<dbReference type="HAMAP" id="MF_00318">
    <property type="entry name" value="Enolase"/>
    <property type="match status" value="1"/>
</dbReference>
<feature type="binding site" evidence="10">
    <location>
        <position position="327"/>
    </location>
    <ligand>
        <name>Mg(2+)</name>
        <dbReference type="ChEBI" id="CHEBI:18420"/>
    </ligand>
</feature>
<feature type="compositionally biased region" description="Basic and acidic residues" evidence="11">
    <location>
        <begin position="48"/>
        <end position="60"/>
    </location>
</feature>
<dbReference type="SFLD" id="SFLDF00002">
    <property type="entry name" value="enolase"/>
    <property type="match status" value="1"/>
</dbReference>
<dbReference type="SUPFAM" id="SSF51604">
    <property type="entry name" value="Enolase C-terminal domain-like"/>
    <property type="match status" value="1"/>
</dbReference>
<dbReference type="NCBIfam" id="TIGR01060">
    <property type="entry name" value="eno"/>
    <property type="match status" value="1"/>
</dbReference>
<dbReference type="SFLD" id="SFLDS00001">
    <property type="entry name" value="Enolase"/>
    <property type="match status" value="1"/>
</dbReference>
<feature type="binding site" evidence="9">
    <location>
        <position position="160"/>
    </location>
    <ligand>
        <name>substrate</name>
    </ligand>
</feature>
<keyword evidence="10" id="KW-0479">Metal-binding</keyword>
<dbReference type="Gene3D" id="3.20.20.120">
    <property type="entry name" value="Enolase-like C-terminal domain"/>
    <property type="match status" value="1"/>
</dbReference>
<dbReference type="Pfam" id="PF00113">
    <property type="entry name" value="Enolase_C"/>
    <property type="match status" value="1"/>
</dbReference>
<dbReference type="Gene3D" id="3.30.390.10">
    <property type="entry name" value="Enolase-like, N-terminal domain"/>
    <property type="match status" value="1"/>
</dbReference>
<dbReference type="InterPro" id="IPR020811">
    <property type="entry name" value="Enolase_N"/>
</dbReference>
<dbReference type="PANTHER" id="PTHR11902">
    <property type="entry name" value="ENOLASE"/>
    <property type="match status" value="1"/>
</dbReference>
<dbReference type="PIRSF" id="PIRSF001400">
    <property type="entry name" value="Enolase"/>
    <property type="match status" value="1"/>
</dbReference>
<dbReference type="InterPro" id="IPR036849">
    <property type="entry name" value="Enolase-like_C_sf"/>
</dbReference>
<dbReference type="SMART" id="SM01193">
    <property type="entry name" value="Enolase_N"/>
    <property type="match status" value="1"/>
</dbReference>
<comment type="similarity">
    <text evidence="3">Belongs to the enolase family.</text>
</comment>
<dbReference type="PRINTS" id="PR00148">
    <property type="entry name" value="ENOLASE"/>
</dbReference>
<dbReference type="SMART" id="SM01192">
    <property type="entry name" value="Enolase_C"/>
    <property type="match status" value="1"/>
</dbReference>
<dbReference type="GO" id="GO:0000287">
    <property type="term" value="F:magnesium ion binding"/>
    <property type="evidence" value="ECO:0007669"/>
    <property type="project" value="InterPro"/>
</dbReference>
<feature type="binding site" evidence="9">
    <location>
        <position position="300"/>
    </location>
    <ligand>
        <name>substrate</name>
    </ligand>
</feature>
<keyword evidence="5 10" id="KW-0460">Magnesium</keyword>
<dbReference type="InterPro" id="IPR029017">
    <property type="entry name" value="Enolase-like_N"/>
</dbReference>
<feature type="domain" description="Enolase C-terminal TIM barrel" evidence="12">
    <location>
        <begin position="144"/>
        <end position="443"/>
    </location>
</feature>
<evidence type="ECO:0000259" key="13">
    <source>
        <dbReference type="SMART" id="SM01193"/>
    </source>
</evidence>
<feature type="region of interest" description="Disordered" evidence="11">
    <location>
        <begin position="40"/>
        <end position="60"/>
    </location>
</feature>
<dbReference type="AlphaFoldDB" id="A0A7S3LJQ0"/>
<feature type="binding site" evidence="9">
    <location>
        <position position="327"/>
    </location>
    <ligand>
        <name>substrate</name>
    </ligand>
</feature>
<dbReference type="SFLD" id="SFLDG00178">
    <property type="entry name" value="enolase"/>
    <property type="match status" value="1"/>
</dbReference>
<evidence type="ECO:0000256" key="3">
    <source>
        <dbReference type="ARBA" id="ARBA00009604"/>
    </source>
</evidence>
<dbReference type="SUPFAM" id="SSF54826">
    <property type="entry name" value="Enolase N-terminal domain-like"/>
    <property type="match status" value="1"/>
</dbReference>
<dbReference type="EMBL" id="HBIN01002058">
    <property type="protein sequence ID" value="CAE0430960.1"/>
    <property type="molecule type" value="Transcribed_RNA"/>
</dbReference>
<dbReference type="GO" id="GO:0006096">
    <property type="term" value="P:glycolytic process"/>
    <property type="evidence" value="ECO:0007669"/>
    <property type="project" value="UniProtKB-UniPathway"/>
</dbReference>
<dbReference type="CDD" id="cd03313">
    <property type="entry name" value="enolase"/>
    <property type="match status" value="1"/>
</dbReference>
<feature type="binding site" evidence="9">
    <location>
        <position position="403"/>
    </location>
    <ligand>
        <name>substrate</name>
    </ligand>
</feature>
<evidence type="ECO:0000256" key="1">
    <source>
        <dbReference type="ARBA" id="ARBA00004496"/>
    </source>
</evidence>
<evidence type="ECO:0000313" key="14">
    <source>
        <dbReference type="EMBL" id="CAE0430960.1"/>
    </source>
</evidence>
<dbReference type="Pfam" id="PF03952">
    <property type="entry name" value="Enolase_N"/>
    <property type="match status" value="1"/>
</dbReference>
<name>A0A7S3LJQ0_9STRA</name>
<evidence type="ECO:0000256" key="10">
    <source>
        <dbReference type="PIRSR" id="PIRSR001400-3"/>
    </source>
</evidence>
<comment type="subcellular location">
    <subcellularLocation>
        <location evidence="1">Cytoplasm</location>
    </subcellularLocation>
</comment>
<evidence type="ECO:0000256" key="9">
    <source>
        <dbReference type="PIRSR" id="PIRSR001400-2"/>
    </source>
</evidence>
<evidence type="ECO:0000256" key="2">
    <source>
        <dbReference type="ARBA" id="ARBA00005031"/>
    </source>
</evidence>
<evidence type="ECO:0000256" key="7">
    <source>
        <dbReference type="ARBA" id="ARBA00023239"/>
    </source>
</evidence>
<protein>
    <recommendedName>
        <fullName evidence="4">phosphopyruvate hydratase</fullName>
        <ecNumber evidence="4">4.2.1.11</ecNumber>
    </recommendedName>
</protein>
<feature type="binding site" evidence="10">
    <location>
        <position position="300"/>
    </location>
    <ligand>
        <name>Mg(2+)</name>
        <dbReference type="ChEBI" id="CHEBI:18420"/>
    </ligand>
</feature>
<reference evidence="14" key="1">
    <citation type="submission" date="2021-01" db="EMBL/GenBank/DDBJ databases">
        <authorList>
            <person name="Corre E."/>
            <person name="Pelletier E."/>
            <person name="Niang G."/>
            <person name="Scheremetjew M."/>
            <person name="Finn R."/>
            <person name="Kale V."/>
            <person name="Holt S."/>
            <person name="Cochrane G."/>
            <person name="Meng A."/>
            <person name="Brown T."/>
            <person name="Cohen L."/>
        </authorList>
    </citation>
    <scope>NUCLEOTIDE SEQUENCE</scope>
    <source>
        <strain evidence="14">GSBS06</strain>
    </source>
</reference>
<gene>
    <name evidence="14" type="ORF">ASTO00021_LOCUS1311</name>
</gene>
<feature type="domain" description="Enolase N-terminal" evidence="13">
    <location>
        <begin position="6"/>
        <end position="136"/>
    </location>
</feature>
<dbReference type="PANTHER" id="PTHR11902:SF1">
    <property type="entry name" value="ENOLASE"/>
    <property type="match status" value="1"/>
</dbReference>
<dbReference type="InterPro" id="IPR000941">
    <property type="entry name" value="Enolase"/>
</dbReference>
<evidence type="ECO:0000256" key="5">
    <source>
        <dbReference type="ARBA" id="ARBA00022842"/>
    </source>
</evidence>
<dbReference type="InterPro" id="IPR020809">
    <property type="entry name" value="Enolase_CS"/>
</dbReference>
<feature type="active site" description="Proton acceptor" evidence="8">
    <location>
        <position position="352"/>
    </location>
</feature>
<feature type="binding site" evidence="9">
    <location>
        <position position="169"/>
    </location>
    <ligand>
        <name>substrate</name>
    </ligand>
</feature>
<dbReference type="UniPathway" id="UPA00109">
    <property type="reaction ID" value="UER00187"/>
</dbReference>
<dbReference type="PROSITE" id="PS00164">
    <property type="entry name" value="ENOLASE"/>
    <property type="match status" value="1"/>
</dbReference>
<sequence>MASTTIQDLYAREILDSRGNPTVEVELTSSDGQVHVAAVPSGASTGDMEAHELRDGDKSRYGGKGVEKACANVNHLIFPAIKGMNTEDIAAIDAAMIDLDGTKNKSKLGANAILGVSMAACRAGAASRNVPLYEFLNALAGKPRMVMPVPCFNVVNGGVHAGNFLAPQEFFLIPLGATSFKEALRMGAETYHVLKGIIKDEYGIDNTAVGDEGGFAPNVSDIDEALDLLVKAIDKAGYSGKIFVGSDPAASEWYDKKSDTYNLDFKKPPGEQDPSRRLTRTQLVDMWSSISTRFPIKLLEDPFDETDFEGHAQITAVLGEAVEVVGDDLYCTNPSIVARGIEAKSTNAMLLKVNQIGTVTESIKAFQMCKDNRWGVFVSHRSGETTDDFIADLAVGLGTGHLKTGAPCRGERLVKYNQLLRIEERLARANKPLPYAGFDFRNSGRF</sequence>
<feature type="active site" description="Proton donor" evidence="8">
    <location>
        <position position="212"/>
    </location>
</feature>
<dbReference type="GO" id="GO:0004634">
    <property type="term" value="F:phosphopyruvate hydratase activity"/>
    <property type="evidence" value="ECO:0007669"/>
    <property type="project" value="UniProtKB-EC"/>
</dbReference>
<dbReference type="FunFam" id="3.30.390.10:FF:000001">
    <property type="entry name" value="Enolase"/>
    <property type="match status" value="1"/>
</dbReference>
<accession>A0A7S3LJQ0</accession>
<evidence type="ECO:0000256" key="6">
    <source>
        <dbReference type="ARBA" id="ARBA00023152"/>
    </source>
</evidence>
<evidence type="ECO:0000256" key="8">
    <source>
        <dbReference type="PIRSR" id="PIRSR001400-1"/>
    </source>
</evidence>
<keyword evidence="6" id="KW-0324">Glycolysis</keyword>
<feature type="binding site" evidence="9">
    <location>
        <begin position="379"/>
        <end position="382"/>
    </location>
    <ligand>
        <name>substrate</name>
    </ligand>
</feature>
<dbReference type="InterPro" id="IPR020810">
    <property type="entry name" value="Enolase_C"/>
</dbReference>
<comment type="cofactor">
    <cofactor evidence="10">
        <name>Mg(2+)</name>
        <dbReference type="ChEBI" id="CHEBI:18420"/>
    </cofactor>
    <text evidence="10">Mg(2+) is required for catalysis and for stabilizing the dimer.</text>
</comment>
<evidence type="ECO:0000259" key="12">
    <source>
        <dbReference type="SMART" id="SM01192"/>
    </source>
</evidence>
<comment type="pathway">
    <text evidence="2">Carbohydrate degradation; glycolysis; pyruvate from D-glyceraldehyde 3-phosphate: step 4/5.</text>
</comment>
<dbReference type="GO" id="GO:0000015">
    <property type="term" value="C:phosphopyruvate hydratase complex"/>
    <property type="evidence" value="ECO:0007669"/>
    <property type="project" value="InterPro"/>
</dbReference>
<evidence type="ECO:0000256" key="4">
    <source>
        <dbReference type="ARBA" id="ARBA00012058"/>
    </source>
</evidence>
<keyword evidence="7" id="KW-0456">Lyase</keyword>
<organism evidence="14">
    <name type="scientific">Aplanochytrium stocchinoi</name>
    <dbReference type="NCBI Taxonomy" id="215587"/>
    <lineage>
        <taxon>Eukaryota</taxon>
        <taxon>Sar</taxon>
        <taxon>Stramenopiles</taxon>
        <taxon>Bigyra</taxon>
        <taxon>Labyrinthulomycetes</taxon>
        <taxon>Thraustochytrida</taxon>
        <taxon>Thraustochytriidae</taxon>
        <taxon>Aplanochytrium</taxon>
    </lineage>
</organism>